<dbReference type="STRING" id="53468.A0A0R3UPC8"/>
<dbReference type="CDD" id="cd07061">
    <property type="entry name" value="HP_HAP_like"/>
    <property type="match status" value="1"/>
</dbReference>
<protein>
    <recommendedName>
        <fullName evidence="3">acid phosphatase</fullName>
        <ecNumber evidence="3">3.1.3.2</ecNumber>
    </recommendedName>
</protein>
<dbReference type="InterPro" id="IPR050645">
    <property type="entry name" value="Histidine_acid_phosphatase"/>
</dbReference>
<comment type="catalytic activity">
    <reaction evidence="1">
        <text>a phosphate monoester + H2O = an alcohol + phosphate</text>
        <dbReference type="Rhea" id="RHEA:15017"/>
        <dbReference type="ChEBI" id="CHEBI:15377"/>
        <dbReference type="ChEBI" id="CHEBI:30879"/>
        <dbReference type="ChEBI" id="CHEBI:43474"/>
        <dbReference type="ChEBI" id="CHEBI:67140"/>
        <dbReference type="EC" id="3.1.3.2"/>
    </reaction>
</comment>
<dbReference type="Proteomes" id="UP000267029">
    <property type="component" value="Unassembled WGS sequence"/>
</dbReference>
<evidence type="ECO:0000313" key="12">
    <source>
        <dbReference type="WBParaSite" id="MCU_009639-RA"/>
    </source>
</evidence>
<evidence type="ECO:0000256" key="8">
    <source>
        <dbReference type="SAM" id="Phobius"/>
    </source>
</evidence>
<feature type="chain" id="PRO_5043132318" description="acid phosphatase" evidence="9">
    <location>
        <begin position="20"/>
        <end position="440"/>
    </location>
</feature>
<feature type="signal peptide" evidence="9">
    <location>
        <begin position="1"/>
        <end position="19"/>
    </location>
</feature>
<dbReference type="GO" id="GO:0003993">
    <property type="term" value="F:acid phosphatase activity"/>
    <property type="evidence" value="ECO:0007669"/>
    <property type="project" value="UniProtKB-EC"/>
</dbReference>
<dbReference type="Gene3D" id="3.40.50.1240">
    <property type="entry name" value="Phosphoglycerate mutase-like"/>
    <property type="match status" value="1"/>
</dbReference>
<keyword evidence="8" id="KW-0472">Membrane</keyword>
<dbReference type="PANTHER" id="PTHR11567:SF211">
    <property type="entry name" value="PROSTATIC ACID PHOSPHATASE"/>
    <property type="match status" value="1"/>
</dbReference>
<reference evidence="10 11" key="1">
    <citation type="submission" date="2018-10" db="EMBL/GenBank/DDBJ databases">
        <authorList>
            <consortium name="Pathogen Informatics"/>
        </authorList>
    </citation>
    <scope>NUCLEOTIDE SEQUENCE [LARGE SCALE GENOMIC DNA]</scope>
</reference>
<gene>
    <name evidence="10" type="ORF">MCOS_LOCUS9700</name>
</gene>
<evidence type="ECO:0000256" key="1">
    <source>
        <dbReference type="ARBA" id="ARBA00000032"/>
    </source>
</evidence>
<dbReference type="Pfam" id="PF00328">
    <property type="entry name" value="His_Phos_2"/>
    <property type="match status" value="1"/>
</dbReference>
<evidence type="ECO:0000256" key="7">
    <source>
        <dbReference type="ARBA" id="ARBA00023180"/>
    </source>
</evidence>
<organism evidence="12">
    <name type="scientific">Mesocestoides corti</name>
    <name type="common">Flatworm</name>
    <dbReference type="NCBI Taxonomy" id="53468"/>
    <lineage>
        <taxon>Eukaryota</taxon>
        <taxon>Metazoa</taxon>
        <taxon>Spiralia</taxon>
        <taxon>Lophotrochozoa</taxon>
        <taxon>Platyhelminthes</taxon>
        <taxon>Cestoda</taxon>
        <taxon>Eucestoda</taxon>
        <taxon>Cyclophyllidea</taxon>
        <taxon>Mesocestoididae</taxon>
        <taxon>Mesocestoides</taxon>
    </lineage>
</organism>
<name>A0A0R3UPC8_MESCO</name>
<evidence type="ECO:0000256" key="9">
    <source>
        <dbReference type="SAM" id="SignalP"/>
    </source>
</evidence>
<evidence type="ECO:0000313" key="10">
    <source>
        <dbReference type="EMBL" id="VDD83697.1"/>
    </source>
</evidence>
<keyword evidence="8" id="KW-0812">Transmembrane</keyword>
<keyword evidence="6" id="KW-1015">Disulfide bond</keyword>
<proteinExistence type="inferred from homology"/>
<keyword evidence="5" id="KW-0378">Hydrolase</keyword>
<evidence type="ECO:0000313" key="11">
    <source>
        <dbReference type="Proteomes" id="UP000267029"/>
    </source>
</evidence>
<reference evidence="12" key="2">
    <citation type="submission" date="2019-11" db="UniProtKB">
        <authorList>
            <consortium name="WormBaseParasite"/>
        </authorList>
    </citation>
    <scope>IDENTIFICATION</scope>
</reference>
<evidence type="ECO:0000256" key="6">
    <source>
        <dbReference type="ARBA" id="ARBA00023157"/>
    </source>
</evidence>
<accession>A0A0R3UPC8</accession>
<dbReference type="PANTHER" id="PTHR11567">
    <property type="entry name" value="ACID PHOSPHATASE-RELATED"/>
    <property type="match status" value="1"/>
</dbReference>
<sequence>MVWQQVLWFFSLVLCLVGGEQQSEKLISVFLLARHGERYPCHHLHHPDYPGKFLSNTCQLTVGGAKQHVELGQFIRERYSSLFTSTNFNQKDVHIRSTGTERTLLSAAYFGLGFKLNASNELPLLSAVFSTPKRYDSLLKMSSPCPAFKRLMRQSLNSNLAKDFANGERQLFEDLKEFTDTEFDFNALHHHLPEAWKLCEPIFVWSHLESAGGGSRPPFSSALVAACHRVLSFKQQLRFVSPDQTYLRGGPLWLHLVRTLRFQLAGEEASPPDPEIDGSDILDIPLSKTSRIIAYFAHDSTLAAFLSHLGMFNKILPPFASAIIVELHKLQNDELALRFFYRNDTASSLLTPLTTKFCEGQEAVWCRLSSLEARLKETVAENVEAACSSESPTFPLATLVAVSALAISTIFAFRLPRGVTVCLLVGLLSVLAVYRYSSQL</sequence>
<comment type="similarity">
    <text evidence="2">Belongs to the histidine acid phosphatase family.</text>
</comment>
<evidence type="ECO:0000256" key="2">
    <source>
        <dbReference type="ARBA" id="ARBA00005375"/>
    </source>
</evidence>
<dbReference type="SUPFAM" id="SSF53254">
    <property type="entry name" value="Phosphoglycerate mutase-like"/>
    <property type="match status" value="1"/>
</dbReference>
<dbReference type="InterPro" id="IPR000560">
    <property type="entry name" value="His_Pase_clade-2"/>
</dbReference>
<evidence type="ECO:0000256" key="4">
    <source>
        <dbReference type="ARBA" id="ARBA00022729"/>
    </source>
</evidence>
<feature type="transmembrane region" description="Helical" evidence="8">
    <location>
        <begin position="420"/>
        <end position="437"/>
    </location>
</feature>
<dbReference type="WBParaSite" id="MCU_009639-RA">
    <property type="protein sequence ID" value="MCU_009639-RA"/>
    <property type="gene ID" value="MCU_009639"/>
</dbReference>
<keyword evidence="11" id="KW-1185">Reference proteome</keyword>
<keyword evidence="8" id="KW-1133">Transmembrane helix</keyword>
<dbReference type="EC" id="3.1.3.2" evidence="3"/>
<evidence type="ECO:0000256" key="5">
    <source>
        <dbReference type="ARBA" id="ARBA00022801"/>
    </source>
</evidence>
<dbReference type="EMBL" id="UXSR01005806">
    <property type="protein sequence ID" value="VDD83697.1"/>
    <property type="molecule type" value="Genomic_DNA"/>
</dbReference>
<keyword evidence="7" id="KW-0325">Glycoprotein</keyword>
<dbReference type="InterPro" id="IPR029033">
    <property type="entry name" value="His_PPase_superfam"/>
</dbReference>
<keyword evidence="4 9" id="KW-0732">Signal</keyword>
<dbReference type="InterPro" id="IPR033379">
    <property type="entry name" value="Acid_Pase_AS"/>
</dbReference>
<dbReference type="PROSITE" id="PS00616">
    <property type="entry name" value="HIS_ACID_PHOSPHAT_1"/>
    <property type="match status" value="1"/>
</dbReference>
<dbReference type="AlphaFoldDB" id="A0A0R3UPC8"/>
<evidence type="ECO:0000256" key="3">
    <source>
        <dbReference type="ARBA" id="ARBA00012646"/>
    </source>
</evidence>
<dbReference type="OrthoDB" id="5821688at2759"/>